<dbReference type="SUPFAM" id="SSF57850">
    <property type="entry name" value="RING/U-box"/>
    <property type="match status" value="1"/>
</dbReference>
<feature type="compositionally biased region" description="Low complexity" evidence="5">
    <location>
        <begin position="106"/>
        <end position="125"/>
    </location>
</feature>
<comment type="caution">
    <text evidence="7">The sequence shown here is derived from an EMBL/GenBank/DDBJ whole genome shotgun (WGS) entry which is preliminary data.</text>
</comment>
<accession>A0A9P3HL96</accession>
<feature type="compositionally biased region" description="Low complexity" evidence="5">
    <location>
        <begin position="178"/>
        <end position="195"/>
    </location>
</feature>
<protein>
    <recommendedName>
        <fullName evidence="6">RING-type domain-containing protein</fullName>
    </recommendedName>
</protein>
<feature type="region of interest" description="Disordered" evidence="5">
    <location>
        <begin position="616"/>
        <end position="653"/>
    </location>
</feature>
<evidence type="ECO:0000256" key="2">
    <source>
        <dbReference type="ARBA" id="ARBA00022771"/>
    </source>
</evidence>
<dbReference type="PANTHER" id="PTHR14155:SF627">
    <property type="entry name" value="OS06G0192800 PROTEIN"/>
    <property type="match status" value="1"/>
</dbReference>
<feature type="domain" description="RING-type" evidence="6">
    <location>
        <begin position="733"/>
        <end position="775"/>
    </location>
</feature>
<dbReference type="Proteomes" id="UP000827284">
    <property type="component" value="Unassembled WGS sequence"/>
</dbReference>
<gene>
    <name evidence="7" type="ORF">EMPS_11199</name>
</gene>
<organism evidence="7 8">
    <name type="scientific">Entomortierella parvispora</name>
    <dbReference type="NCBI Taxonomy" id="205924"/>
    <lineage>
        <taxon>Eukaryota</taxon>
        <taxon>Fungi</taxon>
        <taxon>Fungi incertae sedis</taxon>
        <taxon>Mucoromycota</taxon>
        <taxon>Mortierellomycotina</taxon>
        <taxon>Mortierellomycetes</taxon>
        <taxon>Mortierellales</taxon>
        <taxon>Mortierellaceae</taxon>
        <taxon>Entomortierella</taxon>
    </lineage>
</organism>
<feature type="compositionally biased region" description="Polar residues" evidence="5">
    <location>
        <begin position="618"/>
        <end position="632"/>
    </location>
</feature>
<reference evidence="7" key="2">
    <citation type="journal article" date="2022" name="Microbiol. Resour. Announc.">
        <title>Whole-Genome Sequence of Entomortierella parvispora E1425, a Mucoromycotan Fungus Associated with Burkholderiaceae-Related Endosymbiotic Bacteria.</title>
        <authorList>
            <person name="Herlambang A."/>
            <person name="Guo Y."/>
            <person name="Takashima Y."/>
            <person name="Narisawa K."/>
            <person name="Ohta H."/>
            <person name="Nishizawa T."/>
        </authorList>
    </citation>
    <scope>NUCLEOTIDE SEQUENCE</scope>
    <source>
        <strain evidence="7">E1425</strain>
    </source>
</reference>
<proteinExistence type="predicted"/>
<keyword evidence="1" id="KW-0479">Metal-binding</keyword>
<evidence type="ECO:0000256" key="5">
    <source>
        <dbReference type="SAM" id="MobiDB-lite"/>
    </source>
</evidence>
<keyword evidence="8" id="KW-1185">Reference proteome</keyword>
<reference evidence="7" key="1">
    <citation type="submission" date="2021-11" db="EMBL/GenBank/DDBJ databases">
        <authorList>
            <person name="Herlambang A."/>
            <person name="Guo Y."/>
            <person name="Takashima Y."/>
            <person name="Nishizawa T."/>
        </authorList>
    </citation>
    <scope>NUCLEOTIDE SEQUENCE</scope>
    <source>
        <strain evidence="7">E1425</strain>
    </source>
</reference>
<evidence type="ECO:0000313" key="8">
    <source>
        <dbReference type="Proteomes" id="UP000827284"/>
    </source>
</evidence>
<dbReference type="SMART" id="SM00184">
    <property type="entry name" value="RING"/>
    <property type="match status" value="1"/>
</dbReference>
<feature type="compositionally biased region" description="Low complexity" evidence="5">
    <location>
        <begin position="521"/>
        <end position="556"/>
    </location>
</feature>
<dbReference type="InterPro" id="IPR053238">
    <property type="entry name" value="RING-H2_zinc_finger"/>
</dbReference>
<feature type="compositionally biased region" description="Polar residues" evidence="5">
    <location>
        <begin position="126"/>
        <end position="145"/>
    </location>
</feature>
<feature type="compositionally biased region" description="Polar residues" evidence="5">
    <location>
        <begin position="557"/>
        <end position="567"/>
    </location>
</feature>
<dbReference type="Pfam" id="PF13639">
    <property type="entry name" value="zf-RING_2"/>
    <property type="match status" value="1"/>
</dbReference>
<evidence type="ECO:0000256" key="3">
    <source>
        <dbReference type="ARBA" id="ARBA00022833"/>
    </source>
</evidence>
<dbReference type="Gene3D" id="3.30.40.10">
    <property type="entry name" value="Zinc/RING finger domain, C3HC4 (zinc finger)"/>
    <property type="match status" value="1"/>
</dbReference>
<dbReference type="InterPro" id="IPR001841">
    <property type="entry name" value="Znf_RING"/>
</dbReference>
<evidence type="ECO:0000256" key="4">
    <source>
        <dbReference type="PROSITE-ProRule" id="PRU00175"/>
    </source>
</evidence>
<feature type="compositionally biased region" description="Polar residues" evidence="5">
    <location>
        <begin position="325"/>
        <end position="346"/>
    </location>
</feature>
<feature type="region of interest" description="Disordered" evidence="5">
    <location>
        <begin position="1"/>
        <end position="250"/>
    </location>
</feature>
<feature type="compositionally biased region" description="Low complexity" evidence="5">
    <location>
        <begin position="1"/>
        <end position="85"/>
    </location>
</feature>
<feature type="compositionally biased region" description="Low complexity" evidence="5">
    <location>
        <begin position="417"/>
        <end position="430"/>
    </location>
</feature>
<feature type="region of interest" description="Disordered" evidence="5">
    <location>
        <begin position="325"/>
        <end position="377"/>
    </location>
</feature>
<feature type="compositionally biased region" description="Acidic residues" evidence="5">
    <location>
        <begin position="353"/>
        <end position="364"/>
    </location>
</feature>
<name>A0A9P3HL96_9FUNG</name>
<dbReference type="AlphaFoldDB" id="A0A9P3HL96"/>
<evidence type="ECO:0000259" key="6">
    <source>
        <dbReference type="PROSITE" id="PS50089"/>
    </source>
</evidence>
<sequence>MGQSNSTPSSSSPHSNSNSSSSALGRSSRRAANNSPSAASPSTLPHSSSSTSTRPLMNSSSSSSNPGRSPQQQQQQPQQQSSSSSRVLRATTERRRRANLFSSFYPLLSRGSSSNASQSAQESPNPAQSTSTNTPTSVSRSNSPRVNGDVHVHVNATQRPDRPPSRTGNPPSRASTRSPALQAQSPSSSSPSAAPTGRTPRGLSRVQRMYDEQSIRSTRSSSRASSLIAVTPPASAPTTVQASAAASEPMDVDLESVGQPARLPLPPQNSHLLPLPHDLHPTSAAAVDHSQIPQQEPNTGAPYYVATRTRSRSRATAASIASGSDNMSLYTGLSNPRGGTSISSSLLPIRPDSDDDMDDLDMEQDAPSHGHSPRTRGIGADLVADLIRRQLDQSLAESGHYPAQSENENHVHTPSLSARSPAADDAQSASSEDRNPPSAHRRRLRSSSMRGLLGFQPTDTLAAEERSEETETTPSEGSTDTRAESNSAEGGRQTMSEEQFEFMLGFPFLTRLLASSRLRPESPSTPTAETATSEGTSETSDSTGAAAPTATPADETNSPSIEPNSSPRPRRHNATIRFIQIGGGIGHRHRQPGTNRDGTAGRNEGEEVGEAIIMYLSGPSTDSPNPASESGDSATAGSEESTESDRPRPRTRSPWIILTLSGPYLSNLMSAGADNEGGVSYDDLWMLSNLIGPARPITTTQEAIDRAGFAVGRFEQDYQGIKDVVTLGDGSRCLVCMSEYEEGEDMRALKCKHGFHQECIDKWLTTGANKCPVCRAAAVVSEPPSVEPEVTVNPSLNEE</sequence>
<keyword evidence="3" id="KW-0862">Zinc</keyword>
<feature type="region of interest" description="Disordered" evidence="5">
    <location>
        <begin position="397"/>
        <end position="494"/>
    </location>
</feature>
<dbReference type="OrthoDB" id="8062037at2759"/>
<evidence type="ECO:0000256" key="1">
    <source>
        <dbReference type="ARBA" id="ARBA00022723"/>
    </source>
</evidence>
<dbReference type="PANTHER" id="PTHR14155">
    <property type="entry name" value="RING FINGER DOMAIN-CONTAINING"/>
    <property type="match status" value="1"/>
</dbReference>
<feature type="compositionally biased region" description="Polar residues" evidence="5">
    <location>
        <begin position="166"/>
        <end position="177"/>
    </location>
</feature>
<dbReference type="GO" id="GO:0008270">
    <property type="term" value="F:zinc ion binding"/>
    <property type="evidence" value="ECO:0007669"/>
    <property type="project" value="UniProtKB-KW"/>
</dbReference>
<dbReference type="EMBL" id="BQFW01000015">
    <property type="protein sequence ID" value="GJJ78840.1"/>
    <property type="molecule type" value="Genomic_DNA"/>
</dbReference>
<dbReference type="CDD" id="cd16461">
    <property type="entry name" value="RING-H2_EL5-like"/>
    <property type="match status" value="1"/>
</dbReference>
<feature type="compositionally biased region" description="Polar residues" evidence="5">
    <location>
        <begin position="484"/>
        <end position="494"/>
    </location>
</feature>
<evidence type="ECO:0000313" key="7">
    <source>
        <dbReference type="EMBL" id="GJJ78840.1"/>
    </source>
</evidence>
<dbReference type="PROSITE" id="PS50089">
    <property type="entry name" value="ZF_RING_2"/>
    <property type="match status" value="1"/>
</dbReference>
<dbReference type="InterPro" id="IPR013083">
    <property type="entry name" value="Znf_RING/FYVE/PHD"/>
</dbReference>
<feature type="region of interest" description="Disordered" evidence="5">
    <location>
        <begin position="517"/>
        <end position="603"/>
    </location>
</feature>
<feature type="compositionally biased region" description="Low complexity" evidence="5">
    <location>
        <begin position="215"/>
        <end position="226"/>
    </location>
</feature>
<keyword evidence="2 4" id="KW-0863">Zinc-finger</keyword>